<dbReference type="Proteomes" id="UP000002668">
    <property type="component" value="Genome"/>
</dbReference>
<evidence type="ECO:0000313" key="2">
    <source>
        <dbReference type="EMBL" id="CBX99964.1"/>
    </source>
</evidence>
<name>E5A8L9_LEPMJ</name>
<dbReference type="VEuPathDB" id="FungiDB:LEMA_P075530.1"/>
<keyword evidence="3" id="KW-1185">Reference proteome</keyword>
<organism evidence="3">
    <name type="scientific">Leptosphaeria maculans (strain JN3 / isolate v23.1.3 / race Av1-4-5-6-7-8)</name>
    <name type="common">Blackleg fungus</name>
    <name type="synonym">Phoma lingam</name>
    <dbReference type="NCBI Taxonomy" id="985895"/>
    <lineage>
        <taxon>Eukaryota</taxon>
        <taxon>Fungi</taxon>
        <taxon>Dikarya</taxon>
        <taxon>Ascomycota</taxon>
        <taxon>Pezizomycotina</taxon>
        <taxon>Dothideomycetes</taxon>
        <taxon>Pleosporomycetidae</taxon>
        <taxon>Pleosporales</taxon>
        <taxon>Pleosporineae</taxon>
        <taxon>Leptosphaeriaceae</taxon>
        <taxon>Plenodomus</taxon>
        <taxon>Plenodomus lingam/Leptosphaeria maculans species complex</taxon>
    </lineage>
</organism>
<evidence type="ECO:0000256" key="1">
    <source>
        <dbReference type="SAM" id="MobiDB-lite"/>
    </source>
</evidence>
<protein>
    <submittedName>
        <fullName evidence="2">Predicted protein</fullName>
    </submittedName>
</protein>
<proteinExistence type="predicted"/>
<dbReference type="HOGENOM" id="CLU_1518136_0_0_1"/>
<dbReference type="InParanoid" id="E5A8L9"/>
<gene>
    <name evidence="2" type="ORF">LEMA_P075530.1</name>
</gene>
<feature type="region of interest" description="Disordered" evidence="1">
    <location>
        <begin position="152"/>
        <end position="177"/>
    </location>
</feature>
<feature type="region of interest" description="Disordered" evidence="1">
    <location>
        <begin position="87"/>
        <end position="127"/>
    </location>
</feature>
<reference evidence="3" key="1">
    <citation type="journal article" date="2011" name="Nat. Commun.">
        <title>Effector diversification within compartments of the Leptosphaeria maculans genome affected by Repeat-Induced Point mutations.</title>
        <authorList>
            <person name="Rouxel T."/>
            <person name="Grandaubert J."/>
            <person name="Hane J.K."/>
            <person name="Hoede C."/>
            <person name="van de Wouw A.P."/>
            <person name="Couloux A."/>
            <person name="Dominguez V."/>
            <person name="Anthouard V."/>
            <person name="Bally P."/>
            <person name="Bourras S."/>
            <person name="Cozijnsen A.J."/>
            <person name="Ciuffetti L.M."/>
            <person name="Degrave A."/>
            <person name="Dilmaghani A."/>
            <person name="Duret L."/>
            <person name="Fudal I."/>
            <person name="Goodwin S.B."/>
            <person name="Gout L."/>
            <person name="Glaser N."/>
            <person name="Linglin J."/>
            <person name="Kema G.H.J."/>
            <person name="Lapalu N."/>
            <person name="Lawrence C.B."/>
            <person name="May K."/>
            <person name="Meyer M."/>
            <person name="Ollivier B."/>
            <person name="Poulain J."/>
            <person name="Schoch C.L."/>
            <person name="Simon A."/>
            <person name="Spatafora J.W."/>
            <person name="Stachowiak A."/>
            <person name="Turgeon B.G."/>
            <person name="Tyler B.M."/>
            <person name="Vincent D."/>
            <person name="Weissenbach J."/>
            <person name="Amselem J."/>
            <person name="Quesneville H."/>
            <person name="Oliver R.P."/>
            <person name="Wincker P."/>
            <person name="Balesdent M.-H."/>
            <person name="Howlett B.J."/>
        </authorList>
    </citation>
    <scope>NUCLEOTIDE SEQUENCE [LARGE SCALE GENOMIC DNA]</scope>
    <source>
        <strain evidence="3">JN3 / isolate v23.1.3 / race Av1-4-5-6-7-8</strain>
    </source>
</reference>
<evidence type="ECO:0000313" key="3">
    <source>
        <dbReference type="Proteomes" id="UP000002668"/>
    </source>
</evidence>
<sequence>MQNAECRMQNAKGRMQMHGNATQRPTLLISERVGRGQVLKPQAATIRSTRALGPTRQTTHRPKRGVGRVVDGCRGNVKWLLSQSRAEQQQGAMDGAMTMPGGREDGRQRVKSEGRKGQPKSSRPAKGFCSVRLGSRVSCLHPCPLVNHLTDSAKNGGKMPINPRAVGKHRGHPPSPT</sequence>
<feature type="compositionally biased region" description="Basic and acidic residues" evidence="1">
    <location>
        <begin position="102"/>
        <end position="116"/>
    </location>
</feature>
<accession>E5A8L9</accession>
<dbReference type="AlphaFoldDB" id="E5A8L9"/>
<feature type="compositionally biased region" description="Basic residues" evidence="1">
    <location>
        <begin position="166"/>
        <end position="177"/>
    </location>
</feature>
<dbReference type="EMBL" id="FP929137">
    <property type="protein sequence ID" value="CBX99964.1"/>
    <property type="molecule type" value="Genomic_DNA"/>
</dbReference>